<dbReference type="RefSeq" id="WP_337320876.1">
    <property type="nucleotide sequence ID" value="NZ_JBBDGN010000012.1"/>
</dbReference>
<evidence type="ECO:0000256" key="6">
    <source>
        <dbReference type="ARBA" id="ARBA00022842"/>
    </source>
</evidence>
<evidence type="ECO:0000256" key="2">
    <source>
        <dbReference type="ARBA" id="ARBA00022649"/>
    </source>
</evidence>
<sequence length="146" mass="15528">MIILDTNVVSEFMRPAPDVSVTSWLDSLTRGEIWTTSITVAELAARIGMLPNGQRRDRLDDALRQALHGFGDRILSFTPRTALAYGTIVGTCHRAGRPISIADAQIAAIVATGGATLATRNVKDFDGTGIAVFNPWASDASSDAQA</sequence>
<dbReference type="InterPro" id="IPR029060">
    <property type="entry name" value="PIN-like_dom_sf"/>
</dbReference>
<reference evidence="10 11" key="1">
    <citation type="submission" date="2024-02" db="EMBL/GenBank/DDBJ databases">
        <authorList>
            <person name="Saticioglu I.B."/>
        </authorList>
    </citation>
    <scope>NUCLEOTIDE SEQUENCE [LARGE SCALE GENOMIC DNA]</scope>
    <source>
        <strain evidence="10 11">Mu-43</strain>
    </source>
</reference>
<keyword evidence="6 8" id="KW-0460">Magnesium</keyword>
<organism evidence="10 11">
    <name type="scientific">Microbacterium istanbulense</name>
    <dbReference type="NCBI Taxonomy" id="3122049"/>
    <lineage>
        <taxon>Bacteria</taxon>
        <taxon>Bacillati</taxon>
        <taxon>Actinomycetota</taxon>
        <taxon>Actinomycetes</taxon>
        <taxon>Micrococcales</taxon>
        <taxon>Microbacteriaceae</taxon>
        <taxon>Microbacterium</taxon>
    </lineage>
</organism>
<evidence type="ECO:0000256" key="1">
    <source>
        <dbReference type="ARBA" id="ARBA00001946"/>
    </source>
</evidence>
<evidence type="ECO:0000313" key="11">
    <source>
        <dbReference type="Proteomes" id="UP001366085"/>
    </source>
</evidence>
<dbReference type="InterPro" id="IPR022907">
    <property type="entry name" value="VapC_family"/>
</dbReference>
<evidence type="ECO:0000256" key="3">
    <source>
        <dbReference type="ARBA" id="ARBA00022722"/>
    </source>
</evidence>
<keyword evidence="4 8" id="KW-0479">Metal-binding</keyword>
<protein>
    <recommendedName>
        <fullName evidence="8">Ribonuclease VapC</fullName>
        <shortName evidence="8">RNase VapC</shortName>
        <ecNumber evidence="8">3.1.-.-</ecNumber>
    </recommendedName>
    <alternativeName>
        <fullName evidence="8">Toxin VapC</fullName>
    </alternativeName>
</protein>
<evidence type="ECO:0000259" key="9">
    <source>
        <dbReference type="Pfam" id="PF01850"/>
    </source>
</evidence>
<dbReference type="CDD" id="cd18731">
    <property type="entry name" value="PIN_NgFitB-like"/>
    <property type="match status" value="1"/>
</dbReference>
<evidence type="ECO:0000256" key="5">
    <source>
        <dbReference type="ARBA" id="ARBA00022801"/>
    </source>
</evidence>
<evidence type="ECO:0000256" key="4">
    <source>
        <dbReference type="ARBA" id="ARBA00022723"/>
    </source>
</evidence>
<dbReference type="PANTHER" id="PTHR33653:SF1">
    <property type="entry name" value="RIBONUCLEASE VAPC2"/>
    <property type="match status" value="1"/>
</dbReference>
<dbReference type="PANTHER" id="PTHR33653">
    <property type="entry name" value="RIBONUCLEASE VAPC2"/>
    <property type="match status" value="1"/>
</dbReference>
<dbReference type="InterPro" id="IPR050556">
    <property type="entry name" value="Type_II_TA_system_RNase"/>
</dbReference>
<keyword evidence="2 8" id="KW-1277">Toxin-antitoxin system</keyword>
<keyword evidence="5 8" id="KW-0378">Hydrolase</keyword>
<name>A0ABU8LM40_9MICO</name>
<comment type="cofactor">
    <cofactor evidence="1 8">
        <name>Mg(2+)</name>
        <dbReference type="ChEBI" id="CHEBI:18420"/>
    </cofactor>
</comment>
<feature type="domain" description="PIN" evidence="9">
    <location>
        <begin position="2"/>
        <end position="121"/>
    </location>
</feature>
<evidence type="ECO:0000313" key="10">
    <source>
        <dbReference type="EMBL" id="MEJ1092383.1"/>
    </source>
</evidence>
<accession>A0ABU8LM40</accession>
<comment type="similarity">
    <text evidence="7 8">Belongs to the PINc/VapC protein family.</text>
</comment>
<feature type="binding site" evidence="8">
    <location>
        <position position="103"/>
    </location>
    <ligand>
        <name>Mg(2+)</name>
        <dbReference type="ChEBI" id="CHEBI:18420"/>
    </ligand>
</feature>
<keyword evidence="8" id="KW-0800">Toxin</keyword>
<keyword evidence="3 8" id="KW-0540">Nuclease</keyword>
<dbReference type="HAMAP" id="MF_00265">
    <property type="entry name" value="VapC_Nob1"/>
    <property type="match status" value="1"/>
</dbReference>
<dbReference type="Pfam" id="PF01850">
    <property type="entry name" value="PIN"/>
    <property type="match status" value="1"/>
</dbReference>
<keyword evidence="11" id="KW-1185">Reference proteome</keyword>
<dbReference type="EC" id="3.1.-.-" evidence="8"/>
<feature type="binding site" evidence="8">
    <location>
        <position position="5"/>
    </location>
    <ligand>
        <name>Mg(2+)</name>
        <dbReference type="ChEBI" id="CHEBI:18420"/>
    </ligand>
</feature>
<evidence type="ECO:0000256" key="8">
    <source>
        <dbReference type="HAMAP-Rule" id="MF_00265"/>
    </source>
</evidence>
<dbReference type="Proteomes" id="UP001366085">
    <property type="component" value="Unassembled WGS sequence"/>
</dbReference>
<comment type="function">
    <text evidence="8">Toxic component of a toxin-antitoxin (TA) system. An RNase.</text>
</comment>
<dbReference type="EMBL" id="JBBDGN010000012">
    <property type="protein sequence ID" value="MEJ1092383.1"/>
    <property type="molecule type" value="Genomic_DNA"/>
</dbReference>
<dbReference type="Gene3D" id="3.40.50.1010">
    <property type="entry name" value="5'-nuclease"/>
    <property type="match status" value="1"/>
</dbReference>
<comment type="caution">
    <text evidence="10">The sequence shown here is derived from an EMBL/GenBank/DDBJ whole genome shotgun (WGS) entry which is preliminary data.</text>
</comment>
<proteinExistence type="inferred from homology"/>
<evidence type="ECO:0000256" key="7">
    <source>
        <dbReference type="ARBA" id="ARBA00038093"/>
    </source>
</evidence>
<gene>
    <name evidence="8" type="primary">vapC</name>
    <name evidence="10" type="ORF">WDU93_11890</name>
</gene>
<dbReference type="InterPro" id="IPR002716">
    <property type="entry name" value="PIN_dom"/>
</dbReference>
<dbReference type="SUPFAM" id="SSF88723">
    <property type="entry name" value="PIN domain-like"/>
    <property type="match status" value="1"/>
</dbReference>